<reference evidence="1 2" key="1">
    <citation type="submission" date="2020-08" db="EMBL/GenBank/DDBJ databases">
        <title>Genome public.</title>
        <authorList>
            <person name="Liu C."/>
            <person name="Sun Q."/>
        </authorList>
    </citation>
    <scope>NUCLEOTIDE SEQUENCE [LARGE SCALE GENOMIC DNA]</scope>
    <source>
        <strain evidence="1 2">BX2</strain>
    </source>
</reference>
<organism evidence="1 2">
    <name type="scientific">Parabacteroides segnis</name>
    <dbReference type="NCBI Taxonomy" id="2763058"/>
    <lineage>
        <taxon>Bacteria</taxon>
        <taxon>Pseudomonadati</taxon>
        <taxon>Bacteroidota</taxon>
        <taxon>Bacteroidia</taxon>
        <taxon>Bacteroidales</taxon>
        <taxon>Tannerellaceae</taxon>
        <taxon>Parabacteroides</taxon>
    </lineage>
</organism>
<accession>A0ABR7E3E2</accession>
<dbReference type="RefSeq" id="WP_186960173.1">
    <property type="nucleotide sequence ID" value="NZ_JACOOI010000016.1"/>
</dbReference>
<evidence type="ECO:0000313" key="1">
    <source>
        <dbReference type="EMBL" id="MBC5644272.1"/>
    </source>
</evidence>
<comment type="caution">
    <text evidence="1">The sequence shown here is derived from an EMBL/GenBank/DDBJ whole genome shotgun (WGS) entry which is preliminary data.</text>
</comment>
<dbReference type="Gene3D" id="2.10.10.90">
    <property type="match status" value="1"/>
</dbReference>
<name>A0ABR7E3E2_9BACT</name>
<gene>
    <name evidence="1" type="ORF">H8S77_15430</name>
</gene>
<protein>
    <submittedName>
        <fullName evidence="1">Uncharacterized protein</fullName>
    </submittedName>
</protein>
<dbReference type="Proteomes" id="UP000644010">
    <property type="component" value="Unassembled WGS sequence"/>
</dbReference>
<dbReference type="SUPFAM" id="SSF51055">
    <property type="entry name" value="Carbohydrate binding domain"/>
    <property type="match status" value="1"/>
</dbReference>
<evidence type="ECO:0000313" key="2">
    <source>
        <dbReference type="Proteomes" id="UP000644010"/>
    </source>
</evidence>
<sequence length="219" mass="25363">MKYAIVNLLWAKSHGIEILPEMRTSTDQSKVILHEEMLSPFSGEDFPRYTFGDPAFIALLNSKEWTYPEGEEPVVNRSFSRILALDQLNAETTKEINTYNLSPKEALQVVEYFPEWRAEIDVKAGERYRIDDILYECVKDHTTQENWKPGTETLSLWKIVDAEEHAGTMEDPIPYKQNMELVFNHYYTQDGILYLCIQAMTPSPFDLKDVPAHAQPIKQ</sequence>
<dbReference type="InterPro" id="IPR036573">
    <property type="entry name" value="CBM_sf_5/12"/>
</dbReference>
<keyword evidence="2" id="KW-1185">Reference proteome</keyword>
<proteinExistence type="predicted"/>
<dbReference type="EMBL" id="JACOOI010000016">
    <property type="protein sequence ID" value="MBC5644272.1"/>
    <property type="molecule type" value="Genomic_DNA"/>
</dbReference>